<dbReference type="Proteomes" id="UP001501490">
    <property type="component" value="Unassembled WGS sequence"/>
</dbReference>
<feature type="region of interest" description="Disordered" evidence="1">
    <location>
        <begin position="273"/>
        <end position="292"/>
    </location>
</feature>
<dbReference type="EMBL" id="BAABAB010000051">
    <property type="protein sequence ID" value="GAA3641343.1"/>
    <property type="molecule type" value="Genomic_DNA"/>
</dbReference>
<reference evidence="4" key="1">
    <citation type="journal article" date="2019" name="Int. J. Syst. Evol. Microbiol.">
        <title>The Global Catalogue of Microorganisms (GCM) 10K type strain sequencing project: providing services to taxonomists for standard genome sequencing and annotation.</title>
        <authorList>
            <consortium name="The Broad Institute Genomics Platform"/>
            <consortium name="The Broad Institute Genome Sequencing Center for Infectious Disease"/>
            <person name="Wu L."/>
            <person name="Ma J."/>
        </authorList>
    </citation>
    <scope>NUCLEOTIDE SEQUENCE [LARGE SCALE GENOMIC DNA]</scope>
    <source>
        <strain evidence="4">JCM 16929</strain>
    </source>
</reference>
<comment type="caution">
    <text evidence="3">The sequence shown here is derived from an EMBL/GenBank/DDBJ whole genome shotgun (WGS) entry which is preliminary data.</text>
</comment>
<feature type="transmembrane region" description="Helical" evidence="2">
    <location>
        <begin position="216"/>
        <end position="237"/>
    </location>
</feature>
<name>A0ABP7AW78_9ACTN</name>
<accession>A0ABP7AW78</accession>
<feature type="region of interest" description="Disordered" evidence="1">
    <location>
        <begin position="127"/>
        <end position="148"/>
    </location>
</feature>
<feature type="region of interest" description="Disordered" evidence="1">
    <location>
        <begin position="1"/>
        <end position="52"/>
    </location>
</feature>
<evidence type="ECO:0000313" key="3">
    <source>
        <dbReference type="EMBL" id="GAA3641343.1"/>
    </source>
</evidence>
<gene>
    <name evidence="3" type="ORF">GCM10022236_50030</name>
</gene>
<protein>
    <submittedName>
        <fullName evidence="3">Uncharacterized protein</fullName>
    </submittedName>
</protein>
<keyword evidence="2" id="KW-0472">Membrane</keyword>
<dbReference type="RefSeq" id="WP_344809811.1">
    <property type="nucleotide sequence ID" value="NZ_BAABAB010000051.1"/>
</dbReference>
<sequence length="292" mass="29996">MATWEDGPEYAPIERPDEFAVPEAPPLSIAEPYVQPAADAPVDRPFFGDPQAPVRPLAALVPLPEDPRDPTIPYEVVAGAMTTGDSAWGSVHSSPPTSPITTTGSPWLNESVPVGGSTPWGMPFGTPPSPGAQPFGPPAGGAAPAPGTPQWFGPAPYVPPPAPVPVTAKDVLTAVTPALLIVLALGALIHPVAPMTLLIAWGLSTRCTVAKPQIRTAFVIAVATVAVLGLVIGFAGALDFADWWNGLSWVAMVAAWCVIAAVLALATRALRSGQRPWQPPGGPRPGGPGGWA</sequence>
<evidence type="ECO:0000313" key="4">
    <source>
        <dbReference type="Proteomes" id="UP001501490"/>
    </source>
</evidence>
<feature type="compositionally biased region" description="Pro residues" evidence="1">
    <location>
        <begin position="127"/>
        <end position="137"/>
    </location>
</feature>
<feature type="transmembrane region" description="Helical" evidence="2">
    <location>
        <begin position="178"/>
        <end position="204"/>
    </location>
</feature>
<keyword evidence="4" id="KW-1185">Reference proteome</keyword>
<proteinExistence type="predicted"/>
<organism evidence="3 4">
    <name type="scientific">Microlunatus ginsengisoli</name>
    <dbReference type="NCBI Taxonomy" id="363863"/>
    <lineage>
        <taxon>Bacteria</taxon>
        <taxon>Bacillati</taxon>
        <taxon>Actinomycetota</taxon>
        <taxon>Actinomycetes</taxon>
        <taxon>Propionibacteriales</taxon>
        <taxon>Propionibacteriaceae</taxon>
        <taxon>Microlunatus</taxon>
    </lineage>
</organism>
<feature type="transmembrane region" description="Helical" evidence="2">
    <location>
        <begin position="243"/>
        <end position="266"/>
    </location>
</feature>
<feature type="compositionally biased region" description="Pro residues" evidence="1">
    <location>
        <begin position="277"/>
        <end position="286"/>
    </location>
</feature>
<keyword evidence="2" id="KW-0812">Transmembrane</keyword>
<evidence type="ECO:0000256" key="1">
    <source>
        <dbReference type="SAM" id="MobiDB-lite"/>
    </source>
</evidence>
<keyword evidence="2" id="KW-1133">Transmembrane helix</keyword>
<evidence type="ECO:0000256" key="2">
    <source>
        <dbReference type="SAM" id="Phobius"/>
    </source>
</evidence>